<dbReference type="PANTHER" id="PTHR43267">
    <property type="entry name" value="TRNA THREONYLCARBAMOYLADENOSINE DEHYDRATASE"/>
    <property type="match status" value="1"/>
</dbReference>
<evidence type="ECO:0000313" key="3">
    <source>
        <dbReference type="Proteomes" id="UP000240535"/>
    </source>
</evidence>
<gene>
    <name evidence="2" type="primary">thiF</name>
    <name evidence="2" type="ORF">CQ405_08010</name>
</gene>
<dbReference type="NCBIfam" id="TIGR02354">
    <property type="entry name" value="thiF_fam2"/>
    <property type="match status" value="1"/>
</dbReference>
<dbReference type="AlphaFoldDB" id="A0A2P8QZ32"/>
<dbReference type="OrthoDB" id="9804286at2"/>
<dbReference type="Pfam" id="PF00899">
    <property type="entry name" value="ThiF"/>
    <property type="match status" value="1"/>
</dbReference>
<sequence>MKDSLNSSNADNFKSEIKKRNSPLVNEKVKTAKVAILGLGGLGSNVSVMLTRLGVGSLVLVDFDRVEISNLNRQNYNKTHIGALKTEALSRQLKDINPFLEIKTLNLKLNSENLEQILKDETIICEAFDNANLKAILMQYAQKNPNKFFVFGNGMGGFESGNLMKTTKFGKNCYICGDFKSDFKNGIMAPRVMICAALQANVILRLILEEFEA</sequence>
<dbReference type="SUPFAM" id="SSF69572">
    <property type="entry name" value="Activating enzymes of the ubiquitin-like proteins"/>
    <property type="match status" value="1"/>
</dbReference>
<dbReference type="EMBL" id="PDHH01000007">
    <property type="protein sequence ID" value="PSM51499.1"/>
    <property type="molecule type" value="Genomic_DNA"/>
</dbReference>
<reference evidence="3" key="1">
    <citation type="submission" date="2017-10" db="EMBL/GenBank/DDBJ databases">
        <title>Campylobacter species from seals.</title>
        <authorList>
            <person name="Gilbert M.J."/>
            <person name="Zomer A.L."/>
            <person name="Timmerman A.J."/>
            <person name="Duim B."/>
            <person name="Wagenaar J.A."/>
        </authorList>
    </citation>
    <scope>NUCLEOTIDE SEQUENCE [LARGE SCALE GENOMIC DNA]</scope>
    <source>
        <strain evidence="3">17S00004-5</strain>
    </source>
</reference>
<dbReference type="PANTHER" id="PTHR43267:SF3">
    <property type="entry name" value="THIF PROTEIN"/>
    <property type="match status" value="1"/>
</dbReference>
<dbReference type="InterPro" id="IPR012729">
    <property type="entry name" value="ThiF_fam2"/>
</dbReference>
<keyword evidence="3" id="KW-1185">Reference proteome</keyword>
<feature type="domain" description="THIF-type NAD/FAD binding fold" evidence="1">
    <location>
        <begin position="26"/>
        <end position="209"/>
    </location>
</feature>
<dbReference type="GO" id="GO:0061503">
    <property type="term" value="F:tRNA threonylcarbamoyladenosine dehydratase"/>
    <property type="evidence" value="ECO:0007669"/>
    <property type="project" value="TreeGrafter"/>
</dbReference>
<dbReference type="NCBIfam" id="NF006395">
    <property type="entry name" value="PRK08644.1"/>
    <property type="match status" value="1"/>
</dbReference>
<comment type="caution">
    <text evidence="2">The sequence shown here is derived from an EMBL/GenBank/DDBJ whole genome shotgun (WGS) entry which is preliminary data.</text>
</comment>
<organism evidence="2 3">
    <name type="scientific">Campylobacter blaseri</name>
    <dbReference type="NCBI Taxonomy" id="2042961"/>
    <lineage>
        <taxon>Bacteria</taxon>
        <taxon>Pseudomonadati</taxon>
        <taxon>Campylobacterota</taxon>
        <taxon>Epsilonproteobacteria</taxon>
        <taxon>Campylobacterales</taxon>
        <taxon>Campylobacteraceae</taxon>
        <taxon>Campylobacter</taxon>
    </lineage>
</organism>
<dbReference type="InterPro" id="IPR045886">
    <property type="entry name" value="ThiF/MoeB/HesA"/>
</dbReference>
<protein>
    <submittedName>
        <fullName evidence="2">Thiamine biosynthesis protein ThiF</fullName>
    </submittedName>
</protein>
<dbReference type="Gene3D" id="3.40.50.720">
    <property type="entry name" value="NAD(P)-binding Rossmann-like Domain"/>
    <property type="match status" value="1"/>
</dbReference>
<dbReference type="GO" id="GO:0061504">
    <property type="term" value="P:cyclic threonylcarbamoyladenosine biosynthetic process"/>
    <property type="evidence" value="ECO:0007669"/>
    <property type="project" value="TreeGrafter"/>
</dbReference>
<evidence type="ECO:0000313" key="2">
    <source>
        <dbReference type="EMBL" id="PSM51499.1"/>
    </source>
</evidence>
<dbReference type="RefSeq" id="WP_106872475.1">
    <property type="nucleotide sequence ID" value="NZ_CP053841.1"/>
</dbReference>
<dbReference type="Proteomes" id="UP000240535">
    <property type="component" value="Unassembled WGS sequence"/>
</dbReference>
<evidence type="ECO:0000259" key="1">
    <source>
        <dbReference type="Pfam" id="PF00899"/>
    </source>
</evidence>
<dbReference type="GO" id="GO:0008641">
    <property type="term" value="F:ubiquitin-like modifier activating enzyme activity"/>
    <property type="evidence" value="ECO:0007669"/>
    <property type="project" value="InterPro"/>
</dbReference>
<dbReference type="InterPro" id="IPR035985">
    <property type="entry name" value="Ubiquitin-activating_enz"/>
</dbReference>
<proteinExistence type="predicted"/>
<dbReference type="InterPro" id="IPR000594">
    <property type="entry name" value="ThiF_NAD_FAD-bd"/>
</dbReference>
<accession>A0A2P8QZ32</accession>
<name>A0A2P8QZ32_9BACT</name>